<dbReference type="AlphaFoldDB" id="A0A4V4HQK7"/>
<accession>A0A4V4HQK7</accession>
<evidence type="ECO:0000313" key="2">
    <source>
        <dbReference type="Proteomes" id="UP000307378"/>
    </source>
</evidence>
<dbReference type="Pfam" id="PF07345">
    <property type="entry name" value="ATPaseInh_sub_z"/>
    <property type="match status" value="1"/>
</dbReference>
<evidence type="ECO:0000313" key="1">
    <source>
        <dbReference type="EMBL" id="THV34116.1"/>
    </source>
</evidence>
<dbReference type="Proteomes" id="UP000307378">
    <property type="component" value="Unassembled WGS sequence"/>
</dbReference>
<protein>
    <submittedName>
        <fullName evidence="1">DUF1476 domain-containing protein</fullName>
    </submittedName>
</protein>
<comment type="caution">
    <text evidence="1">The sequence shown here is derived from an EMBL/GenBank/DDBJ whole genome shotgun (WGS) entry which is preliminary data.</text>
</comment>
<organism evidence="1 2">
    <name type="scientific">Rhizobium rosettiformans W3</name>
    <dbReference type="NCBI Taxonomy" id="538378"/>
    <lineage>
        <taxon>Bacteria</taxon>
        <taxon>Pseudomonadati</taxon>
        <taxon>Pseudomonadota</taxon>
        <taxon>Alphaproteobacteria</taxon>
        <taxon>Hyphomicrobiales</taxon>
        <taxon>Rhizobiaceae</taxon>
        <taxon>Rhizobium/Agrobacterium group</taxon>
        <taxon>Rhizobium</taxon>
    </lineage>
</organism>
<gene>
    <name evidence="1" type="ORF">FAA86_16825</name>
</gene>
<name>A0A4V4HQK7_9HYPH</name>
<dbReference type="Gene3D" id="1.10.790.20">
    <property type="entry name" value="Domain of unknown function DUF1476"/>
    <property type="match status" value="1"/>
</dbReference>
<reference evidence="1 2" key="1">
    <citation type="submission" date="2019-04" db="EMBL/GenBank/DDBJ databases">
        <title>genome sequence of strain W3.</title>
        <authorList>
            <person name="Gao J."/>
            <person name="Sun J."/>
        </authorList>
    </citation>
    <scope>NUCLEOTIDE SEQUENCE [LARGE SCALE GENOMIC DNA]</scope>
    <source>
        <strain evidence="1 2">W3</strain>
    </source>
</reference>
<dbReference type="InterPro" id="IPR009945">
    <property type="entry name" value="ATPase_inh_sub_z"/>
</dbReference>
<dbReference type="InterPro" id="IPR038293">
    <property type="entry name" value="ATPase_inh_sub_z_sf"/>
</dbReference>
<dbReference type="RefSeq" id="WP_113462092.1">
    <property type="nucleotide sequence ID" value="NZ_STGU01000009.1"/>
</dbReference>
<sequence length="103" mass="11724">MTALKKRAQALENQFARQAEIQFKAQVRGSKMIGRWAAYTMGLDDVEAYARSVAVKQVVEPHRLLEQLRQDFSKAGVEVSEADIDSRMHHFIEQATEEIYAGQ</sequence>
<dbReference type="EMBL" id="STGU01000009">
    <property type="protein sequence ID" value="THV34116.1"/>
    <property type="molecule type" value="Genomic_DNA"/>
</dbReference>
<dbReference type="PIRSF" id="PIRSF031780">
    <property type="entry name" value="UCP031780"/>
    <property type="match status" value="1"/>
</dbReference>
<proteinExistence type="predicted"/>